<dbReference type="InterPro" id="IPR001810">
    <property type="entry name" value="F-box_dom"/>
</dbReference>
<protein>
    <recommendedName>
        <fullName evidence="1">F-box domain-containing protein</fullName>
    </recommendedName>
</protein>
<organism evidence="2 3">
    <name type="scientific">Corchorus olitorius</name>
    <dbReference type="NCBI Taxonomy" id="93759"/>
    <lineage>
        <taxon>Eukaryota</taxon>
        <taxon>Viridiplantae</taxon>
        <taxon>Streptophyta</taxon>
        <taxon>Embryophyta</taxon>
        <taxon>Tracheophyta</taxon>
        <taxon>Spermatophyta</taxon>
        <taxon>Magnoliopsida</taxon>
        <taxon>eudicotyledons</taxon>
        <taxon>Gunneridae</taxon>
        <taxon>Pentapetalae</taxon>
        <taxon>rosids</taxon>
        <taxon>malvids</taxon>
        <taxon>Malvales</taxon>
        <taxon>Malvaceae</taxon>
        <taxon>Grewioideae</taxon>
        <taxon>Apeibeae</taxon>
        <taxon>Corchorus</taxon>
    </lineage>
</organism>
<dbReference type="Gene3D" id="1.20.1280.50">
    <property type="match status" value="1"/>
</dbReference>
<name>A0A1R3KTQ3_9ROSI</name>
<dbReference type="SUPFAM" id="SSF52058">
    <property type="entry name" value="L domain-like"/>
    <property type="match status" value="1"/>
</dbReference>
<dbReference type="OrthoDB" id="1002541at2759"/>
<evidence type="ECO:0000259" key="1">
    <source>
        <dbReference type="PROSITE" id="PS50181"/>
    </source>
</evidence>
<dbReference type="PANTHER" id="PTHR34223">
    <property type="entry name" value="OS11G0201299 PROTEIN"/>
    <property type="match status" value="1"/>
</dbReference>
<proteinExistence type="predicted"/>
<dbReference type="InterPro" id="IPR032675">
    <property type="entry name" value="LRR_dom_sf"/>
</dbReference>
<dbReference type="InterPro" id="IPR053197">
    <property type="entry name" value="F-box_SCFL_complex_component"/>
</dbReference>
<dbReference type="AlphaFoldDB" id="A0A1R3KTQ3"/>
<dbReference type="Gene3D" id="3.80.10.10">
    <property type="entry name" value="Ribonuclease Inhibitor"/>
    <property type="match status" value="1"/>
</dbReference>
<gene>
    <name evidence="2" type="ORF">COLO4_04517</name>
</gene>
<dbReference type="EMBL" id="AWUE01011838">
    <property type="protein sequence ID" value="OMP10427.1"/>
    <property type="molecule type" value="Genomic_DNA"/>
</dbReference>
<dbReference type="Proteomes" id="UP000187203">
    <property type="component" value="Unassembled WGS sequence"/>
</dbReference>
<dbReference type="SUPFAM" id="SSF81383">
    <property type="entry name" value="F-box domain"/>
    <property type="match status" value="1"/>
</dbReference>
<reference evidence="3" key="1">
    <citation type="submission" date="2013-09" db="EMBL/GenBank/DDBJ databases">
        <title>Corchorus olitorius genome sequencing.</title>
        <authorList>
            <person name="Alam M."/>
            <person name="Haque M.S."/>
            <person name="Islam M.S."/>
            <person name="Emdad E.M."/>
            <person name="Islam M.M."/>
            <person name="Ahmed B."/>
            <person name="Halim A."/>
            <person name="Hossen Q.M.M."/>
            <person name="Hossain M.Z."/>
            <person name="Ahmed R."/>
            <person name="Khan M.M."/>
            <person name="Islam R."/>
            <person name="Rashid M.M."/>
            <person name="Khan S.A."/>
            <person name="Rahman M.S."/>
            <person name="Alam M."/>
            <person name="Yahiya A.S."/>
            <person name="Khan M.S."/>
            <person name="Azam M.S."/>
            <person name="Haque T."/>
            <person name="Lashkar M.Z.H."/>
            <person name="Akhand A.I."/>
            <person name="Morshed G."/>
            <person name="Roy S."/>
            <person name="Uddin K.S."/>
            <person name="Rabeya T."/>
            <person name="Hossain A.S."/>
            <person name="Chowdhury A."/>
            <person name="Snigdha A.R."/>
            <person name="Mortoza M.S."/>
            <person name="Matin S.A."/>
            <person name="Hoque S.M.E."/>
            <person name="Islam M.K."/>
            <person name="Roy D.K."/>
            <person name="Haider R."/>
            <person name="Moosa M.M."/>
            <person name="Elias S.M."/>
            <person name="Hasan A.M."/>
            <person name="Jahan S."/>
            <person name="Shafiuddin M."/>
            <person name="Mahmood N."/>
            <person name="Shommy N.S."/>
        </authorList>
    </citation>
    <scope>NUCLEOTIDE SEQUENCE [LARGE SCALE GENOMIC DNA]</scope>
    <source>
        <strain evidence="3">cv. O-4</strain>
    </source>
</reference>
<sequence>METSKKIRRANKEKDRLSALPVVLILHILSFLETRDAVQACMLVSKKWKDLWKCLPSLSFNSMEYFRRKLPFFKNFAQHVMERREPCHLRSLKLHTSSTDKSFRDKVLRYAKLHSVREINIGQVQIPFWEKFPANCFMSLTTLQLYDCPLVFDNDVFSACVNMETLILNDCFQFEEEVIRISAPRLVNFRMENFNEIEIRSMYRNDYRWQLVGSCHGNYCWKVVISSPRLSSVCYKNTSFQSFMLSLEQCPVLERVDIIVDNSCFKQDLLKIVLQQLVSQAKSLFVWNQGNKGVEMKTTLGDDDMVHARLNNKATNKRFQLSWPATDENLGLFLARIVPRFWAISGRDDSAKV</sequence>
<accession>A0A1R3KTQ3</accession>
<keyword evidence="3" id="KW-1185">Reference proteome</keyword>
<dbReference type="Pfam" id="PF00646">
    <property type="entry name" value="F-box"/>
    <property type="match status" value="1"/>
</dbReference>
<evidence type="ECO:0000313" key="3">
    <source>
        <dbReference type="Proteomes" id="UP000187203"/>
    </source>
</evidence>
<dbReference type="InterPro" id="IPR036047">
    <property type="entry name" value="F-box-like_dom_sf"/>
</dbReference>
<dbReference type="PROSITE" id="PS50181">
    <property type="entry name" value="FBOX"/>
    <property type="match status" value="1"/>
</dbReference>
<evidence type="ECO:0000313" key="2">
    <source>
        <dbReference type="EMBL" id="OMP10427.1"/>
    </source>
</evidence>
<feature type="domain" description="F-box" evidence="1">
    <location>
        <begin position="14"/>
        <end position="63"/>
    </location>
</feature>
<dbReference type="PANTHER" id="PTHR34223:SF51">
    <property type="entry name" value="OS06G0556300 PROTEIN"/>
    <property type="match status" value="1"/>
</dbReference>
<comment type="caution">
    <text evidence="2">The sequence shown here is derived from an EMBL/GenBank/DDBJ whole genome shotgun (WGS) entry which is preliminary data.</text>
</comment>